<proteinExistence type="predicted"/>
<dbReference type="AlphaFoldDB" id="A0A2P6NUG0"/>
<feature type="compositionally biased region" description="Polar residues" evidence="1">
    <location>
        <begin position="35"/>
        <end position="46"/>
    </location>
</feature>
<dbReference type="Proteomes" id="UP000241769">
    <property type="component" value="Unassembled WGS sequence"/>
</dbReference>
<dbReference type="InParanoid" id="A0A2P6NUG0"/>
<gene>
    <name evidence="2" type="ORF">PROFUN_04632</name>
</gene>
<accession>A0A2P6NUG0</accession>
<name>A0A2P6NUG0_9EUKA</name>
<feature type="region of interest" description="Disordered" evidence="1">
    <location>
        <begin position="31"/>
        <end position="73"/>
    </location>
</feature>
<organism evidence="2 3">
    <name type="scientific">Planoprotostelium fungivorum</name>
    <dbReference type="NCBI Taxonomy" id="1890364"/>
    <lineage>
        <taxon>Eukaryota</taxon>
        <taxon>Amoebozoa</taxon>
        <taxon>Evosea</taxon>
        <taxon>Variosea</taxon>
        <taxon>Cavosteliida</taxon>
        <taxon>Cavosteliaceae</taxon>
        <taxon>Planoprotostelium</taxon>
    </lineage>
</organism>
<dbReference type="InterPro" id="IPR001356">
    <property type="entry name" value="HD"/>
</dbReference>
<evidence type="ECO:0000256" key="1">
    <source>
        <dbReference type="SAM" id="MobiDB-lite"/>
    </source>
</evidence>
<dbReference type="SUPFAM" id="SSF46689">
    <property type="entry name" value="Homeodomain-like"/>
    <property type="match status" value="1"/>
</dbReference>
<dbReference type="GO" id="GO:0003677">
    <property type="term" value="F:DNA binding"/>
    <property type="evidence" value="ECO:0007669"/>
    <property type="project" value="InterPro"/>
</dbReference>
<dbReference type="CDD" id="cd00086">
    <property type="entry name" value="homeodomain"/>
    <property type="match status" value="1"/>
</dbReference>
<protein>
    <submittedName>
        <fullName evidence="2">Uncharacterized protein</fullName>
    </submittedName>
</protein>
<feature type="compositionally biased region" description="Polar residues" evidence="1">
    <location>
        <begin position="53"/>
        <end position="70"/>
    </location>
</feature>
<comment type="caution">
    <text evidence="2">The sequence shown here is derived from an EMBL/GenBank/DDBJ whole genome shotgun (WGS) entry which is preliminary data.</text>
</comment>
<evidence type="ECO:0000313" key="3">
    <source>
        <dbReference type="Proteomes" id="UP000241769"/>
    </source>
</evidence>
<reference evidence="2 3" key="1">
    <citation type="journal article" date="2018" name="Genome Biol. Evol.">
        <title>Multiple Roots of Fruiting Body Formation in Amoebozoa.</title>
        <authorList>
            <person name="Hillmann F."/>
            <person name="Forbes G."/>
            <person name="Novohradska S."/>
            <person name="Ferling I."/>
            <person name="Riege K."/>
            <person name="Groth M."/>
            <person name="Westermann M."/>
            <person name="Marz M."/>
            <person name="Spaller T."/>
            <person name="Winckler T."/>
            <person name="Schaap P."/>
            <person name="Glockner G."/>
        </authorList>
    </citation>
    <scope>NUCLEOTIDE SEQUENCE [LARGE SCALE GENOMIC DNA]</scope>
    <source>
        <strain evidence="2 3">Jena</strain>
    </source>
</reference>
<dbReference type="Gene3D" id="1.10.10.60">
    <property type="entry name" value="Homeodomain-like"/>
    <property type="match status" value="1"/>
</dbReference>
<sequence>MQLFGQPSGPDLCQSPEISQKLRENIPDCAKLRSTETPSTHISTETLPPPINSKCSHTSMNQTSSRTSSCGIPFEERPNRLLEGVYQVFRLPPKAFRQQLARKCGVSTKRVSKWFLLRNEHGPFEIDL</sequence>
<keyword evidence="3" id="KW-1185">Reference proteome</keyword>
<dbReference type="InterPro" id="IPR009057">
    <property type="entry name" value="Homeodomain-like_sf"/>
</dbReference>
<dbReference type="EMBL" id="MDYQ01000019">
    <property type="protein sequence ID" value="PRP87605.1"/>
    <property type="molecule type" value="Genomic_DNA"/>
</dbReference>
<evidence type="ECO:0000313" key="2">
    <source>
        <dbReference type="EMBL" id="PRP87605.1"/>
    </source>
</evidence>